<accession>A0ABY3VWI0</accession>
<keyword evidence="3" id="KW-1185">Reference proteome</keyword>
<evidence type="ECO:0000256" key="1">
    <source>
        <dbReference type="SAM" id="SignalP"/>
    </source>
</evidence>
<feature type="signal peptide" evidence="1">
    <location>
        <begin position="1"/>
        <end position="22"/>
    </location>
</feature>
<keyword evidence="1" id="KW-0732">Signal</keyword>
<evidence type="ECO:0008006" key="4">
    <source>
        <dbReference type="Google" id="ProtNLM"/>
    </source>
</evidence>
<name>A0ABY3VWI0_9MYCO</name>
<dbReference type="Proteomes" id="UP001055336">
    <property type="component" value="Chromosome"/>
</dbReference>
<gene>
    <name evidence="2" type="ORF">MKK62_06635</name>
</gene>
<protein>
    <recommendedName>
        <fullName evidence="4">PE-PPE domain-containing protein</fullName>
    </recommendedName>
</protein>
<organism evidence="2 3">
    <name type="scientific">Mycobacterium paraterrae</name>
    <dbReference type="NCBI Taxonomy" id="577492"/>
    <lineage>
        <taxon>Bacteria</taxon>
        <taxon>Bacillati</taxon>
        <taxon>Actinomycetota</taxon>
        <taxon>Actinomycetes</taxon>
        <taxon>Mycobacteriales</taxon>
        <taxon>Mycobacteriaceae</taxon>
        <taxon>Mycobacterium</taxon>
    </lineage>
</organism>
<dbReference type="EMBL" id="CP092488">
    <property type="protein sequence ID" value="UMB70955.1"/>
    <property type="molecule type" value="Genomic_DNA"/>
</dbReference>
<dbReference type="RefSeq" id="WP_240262709.1">
    <property type="nucleotide sequence ID" value="NZ_CP092488.2"/>
</dbReference>
<feature type="chain" id="PRO_5046525118" description="PE-PPE domain-containing protein" evidence="1">
    <location>
        <begin position="23"/>
        <end position="573"/>
    </location>
</feature>
<sequence length="573" mass="61056">MQVAARPYVMAGAVLAATSLVAVTPVAHKAIQLPALSIETRLVDASILNVPLNLLYDFANIPYNEVQALNSLAGSNFLGGNWWVPSSTNLWGIDTGDPTKVAMLTNLFAPFPDFNQGIGGLQYQLAGFLAAQLPVDGSCDAETCYPMTPPDVITGSTQWDRFIGYINALTAQGNGENFGLFQNWFQVPLQRLIDGYTFEDAYNPSGPATNDPAFGFFGSDNPFLGGTVGEDDAMPWNGHTFYFNLFQPFQNYWESLLEDPATDGDIPGTGIEIPTLGEFGQSLQSIAASLIVAFNPYTPGSPACPGVCELPEGWSTYELVDALDPDDSNPMIQAWLAGFAEDALYPNNNATQEQINYAIALLQTGMYNLTPEQLANYNDALTSINPGLPAMFTHAGIVTDPEYLQYLLPDNGGLDPTVPLEGEYGGYNPGLLWSDLLALGENETNWEQLLNVNTLGTLFFPLASTAAEPGAATDVAGGLDPTQWLTDLSAVFGIGDEAADLGQAFDPSAFDPSALLGFDPSAFDLAAAFEDVDLGALFGGFDPAALSTEFAHLVEDLTAAFVPDLATSALTAF</sequence>
<proteinExistence type="predicted"/>
<reference evidence="2" key="1">
    <citation type="submission" date="2022-08" db="EMBL/GenBank/DDBJ databases">
        <title>Whole genome sequencing of non-tuberculosis mycobacteria type-strains.</title>
        <authorList>
            <person name="Igarashi Y."/>
            <person name="Osugi A."/>
            <person name="Mitarai S."/>
        </authorList>
    </citation>
    <scope>NUCLEOTIDE SEQUENCE</scope>
    <source>
        <strain evidence="2">DSM 45127</strain>
    </source>
</reference>
<evidence type="ECO:0000313" key="3">
    <source>
        <dbReference type="Proteomes" id="UP001055336"/>
    </source>
</evidence>
<evidence type="ECO:0000313" key="2">
    <source>
        <dbReference type="EMBL" id="UMB70955.1"/>
    </source>
</evidence>